<dbReference type="InterPro" id="IPR036034">
    <property type="entry name" value="PDZ_sf"/>
</dbReference>
<evidence type="ECO:0000256" key="6">
    <source>
        <dbReference type="SAM" id="Phobius"/>
    </source>
</evidence>
<keyword evidence="3 5" id="KW-0378">Hydrolase</keyword>
<gene>
    <name evidence="8" type="ORF">ACFQ5M_05870</name>
</gene>
<dbReference type="Gene3D" id="1.10.101.10">
    <property type="entry name" value="PGBD-like superfamily/PGBD"/>
    <property type="match status" value="1"/>
</dbReference>
<evidence type="ECO:0000256" key="1">
    <source>
        <dbReference type="ARBA" id="ARBA00009179"/>
    </source>
</evidence>
<dbReference type="CDD" id="cd06782">
    <property type="entry name" value="cpPDZ_CPP-like"/>
    <property type="match status" value="1"/>
</dbReference>
<dbReference type="Gene3D" id="3.30.750.44">
    <property type="match status" value="1"/>
</dbReference>
<reference evidence="9" key="1">
    <citation type="journal article" date="2019" name="Int. J. Syst. Evol. Microbiol.">
        <title>The Global Catalogue of Microorganisms (GCM) 10K type strain sequencing project: providing services to taxonomists for standard genome sequencing and annotation.</title>
        <authorList>
            <consortium name="The Broad Institute Genomics Platform"/>
            <consortium name="The Broad Institute Genome Sequencing Center for Infectious Disease"/>
            <person name="Wu L."/>
            <person name="Ma J."/>
        </authorList>
    </citation>
    <scope>NUCLEOTIDE SEQUENCE [LARGE SCALE GENOMIC DNA]</scope>
    <source>
        <strain evidence="9">CCM 8896</strain>
    </source>
</reference>
<evidence type="ECO:0000313" key="8">
    <source>
        <dbReference type="EMBL" id="MFD1671615.1"/>
    </source>
</evidence>
<evidence type="ECO:0000256" key="3">
    <source>
        <dbReference type="ARBA" id="ARBA00022801"/>
    </source>
</evidence>
<keyword evidence="6" id="KW-0472">Membrane</keyword>
<dbReference type="InterPro" id="IPR002477">
    <property type="entry name" value="Peptidoglycan-bd-like"/>
</dbReference>
<dbReference type="Pfam" id="PF01471">
    <property type="entry name" value="PG_binding_1"/>
    <property type="match status" value="1"/>
</dbReference>
<dbReference type="InterPro" id="IPR036365">
    <property type="entry name" value="PGBD-like_sf"/>
</dbReference>
<dbReference type="InterPro" id="IPR036366">
    <property type="entry name" value="PGBDSf"/>
</dbReference>
<dbReference type="InterPro" id="IPR029045">
    <property type="entry name" value="ClpP/crotonase-like_dom_sf"/>
</dbReference>
<keyword evidence="2 5" id="KW-0645">Protease</keyword>
<dbReference type="InterPro" id="IPR005151">
    <property type="entry name" value="Tail-specific_protease"/>
</dbReference>
<evidence type="ECO:0000259" key="7">
    <source>
        <dbReference type="PROSITE" id="PS50106"/>
    </source>
</evidence>
<organism evidence="8 9">
    <name type="scientific">Agrilactobacillus yilanensis</name>
    <dbReference type="NCBI Taxonomy" id="2485997"/>
    <lineage>
        <taxon>Bacteria</taxon>
        <taxon>Bacillati</taxon>
        <taxon>Bacillota</taxon>
        <taxon>Bacilli</taxon>
        <taxon>Lactobacillales</taxon>
        <taxon>Lactobacillaceae</taxon>
        <taxon>Agrilactobacillus</taxon>
    </lineage>
</organism>
<dbReference type="SMART" id="SM00228">
    <property type="entry name" value="PDZ"/>
    <property type="match status" value="1"/>
</dbReference>
<keyword evidence="4 5" id="KW-0720">Serine protease</keyword>
<dbReference type="NCBIfam" id="TIGR00225">
    <property type="entry name" value="prc"/>
    <property type="match status" value="1"/>
</dbReference>
<accession>A0ABW4J845</accession>
<proteinExistence type="inferred from homology"/>
<dbReference type="CDD" id="cd07560">
    <property type="entry name" value="Peptidase_S41_CPP"/>
    <property type="match status" value="1"/>
</dbReference>
<protein>
    <submittedName>
        <fullName evidence="8">S41 family peptidase</fullName>
    </submittedName>
</protein>
<dbReference type="RefSeq" id="WP_125715670.1">
    <property type="nucleotide sequence ID" value="NZ_JBHTOP010000013.1"/>
</dbReference>
<comment type="caution">
    <text evidence="8">The sequence shown here is derived from an EMBL/GenBank/DDBJ whole genome shotgun (WGS) entry which is preliminary data.</text>
</comment>
<keyword evidence="6" id="KW-1133">Transmembrane helix</keyword>
<keyword evidence="6" id="KW-0812">Transmembrane</keyword>
<dbReference type="Pfam" id="PF13180">
    <property type="entry name" value="PDZ_2"/>
    <property type="match status" value="1"/>
</dbReference>
<dbReference type="InterPro" id="IPR001478">
    <property type="entry name" value="PDZ"/>
</dbReference>
<dbReference type="InterPro" id="IPR055210">
    <property type="entry name" value="CtpA/B_N"/>
</dbReference>
<feature type="transmembrane region" description="Helical" evidence="6">
    <location>
        <begin position="22"/>
        <end position="48"/>
    </location>
</feature>
<evidence type="ECO:0000256" key="4">
    <source>
        <dbReference type="ARBA" id="ARBA00022825"/>
    </source>
</evidence>
<evidence type="ECO:0000256" key="5">
    <source>
        <dbReference type="RuleBase" id="RU004404"/>
    </source>
</evidence>
<dbReference type="Proteomes" id="UP001597267">
    <property type="component" value="Unassembled WGS sequence"/>
</dbReference>
<evidence type="ECO:0000256" key="2">
    <source>
        <dbReference type="ARBA" id="ARBA00022670"/>
    </source>
</evidence>
<dbReference type="SMART" id="SM00245">
    <property type="entry name" value="TSPc"/>
    <property type="match status" value="1"/>
</dbReference>
<dbReference type="Gene3D" id="2.30.42.10">
    <property type="match status" value="1"/>
</dbReference>
<name>A0ABW4J845_9LACO</name>
<dbReference type="Pfam" id="PF03572">
    <property type="entry name" value="Peptidase_S41"/>
    <property type="match status" value="1"/>
</dbReference>
<dbReference type="Gene3D" id="3.90.226.10">
    <property type="entry name" value="2-enoyl-CoA Hydratase, Chain A, domain 1"/>
    <property type="match status" value="1"/>
</dbReference>
<dbReference type="PROSITE" id="PS50106">
    <property type="entry name" value="PDZ"/>
    <property type="match status" value="1"/>
</dbReference>
<dbReference type="SUPFAM" id="SSF47090">
    <property type="entry name" value="PGBD-like"/>
    <property type="match status" value="1"/>
</dbReference>
<dbReference type="PANTHER" id="PTHR32060:SF30">
    <property type="entry name" value="CARBOXY-TERMINAL PROCESSING PROTEASE CTPA"/>
    <property type="match status" value="1"/>
</dbReference>
<dbReference type="Pfam" id="PF22694">
    <property type="entry name" value="CtpB_N-like"/>
    <property type="match status" value="1"/>
</dbReference>
<feature type="domain" description="PDZ" evidence="7">
    <location>
        <begin position="107"/>
        <end position="175"/>
    </location>
</feature>
<dbReference type="InterPro" id="IPR004447">
    <property type="entry name" value="Peptidase_S41A"/>
</dbReference>
<comment type="similarity">
    <text evidence="1 5">Belongs to the peptidase S41A family.</text>
</comment>
<keyword evidence="9" id="KW-1185">Reference proteome</keyword>
<dbReference type="EMBL" id="JBHTOP010000013">
    <property type="protein sequence ID" value="MFD1671615.1"/>
    <property type="molecule type" value="Genomic_DNA"/>
</dbReference>
<dbReference type="PANTHER" id="PTHR32060">
    <property type="entry name" value="TAIL-SPECIFIC PROTEASE"/>
    <property type="match status" value="1"/>
</dbReference>
<sequence>MADQDKNSKVTVPKTPKKKRQIFLPVFVGIVTFLAGVALTLMVVFAFLGRSLQPQSSSFSKINSVYQTIKQNYYKPVSSTKLINGAINGMIASLDDPFSEYLPKEDATDLNTTISGSFGGIGASVKQDGNYVAVDAPVKNTPAAKAGLKTNDVIIKINGKSAKGFTTSEVVSKIRGKIGTKVKLTLKRGTKIFTVTLTRAKIPVTTVSGKLDATDKTVGYIQISTFSEPTAKELKQQVKKLRKKGATKFIIDLRGNPGGTLPTALATASMFLKDGQTIMKVQDRSGNTETYKAGKTYDNGFKVKEKTVVLVDGDSASASEIFASALKESAHDQIIGTQSYGKGTVQTVSDLGSSSEMKITTAKWLTPKGHWINKKGVTPTVKADYPSYAYLSGFDTSKTYQLGQSSRTIISIQKILKALGYSVDQTNGVYDESTQAAVAQFQTAQSNDDSGALSATGTVDPATGEALIEALSQLISDHDQAYQTAVNELNK</sequence>
<dbReference type="SUPFAM" id="SSF50156">
    <property type="entry name" value="PDZ domain-like"/>
    <property type="match status" value="1"/>
</dbReference>
<dbReference type="SUPFAM" id="SSF52096">
    <property type="entry name" value="ClpP/crotonase"/>
    <property type="match status" value="1"/>
</dbReference>
<evidence type="ECO:0000313" key="9">
    <source>
        <dbReference type="Proteomes" id="UP001597267"/>
    </source>
</evidence>